<evidence type="ECO:0000313" key="3">
    <source>
        <dbReference type="EMBL" id="CAB4793360.1"/>
    </source>
</evidence>
<accession>A0A6J6MHD9</accession>
<dbReference type="EMBL" id="CAFAAE010000105">
    <property type="protein sequence ID" value="CAB4793360.1"/>
    <property type="molecule type" value="Genomic_DNA"/>
</dbReference>
<evidence type="ECO:0000313" key="4">
    <source>
        <dbReference type="EMBL" id="CAB4809775.1"/>
    </source>
</evidence>
<reference evidence="2" key="1">
    <citation type="submission" date="2020-05" db="EMBL/GenBank/DDBJ databases">
        <authorList>
            <person name="Chiriac C."/>
            <person name="Salcher M."/>
            <person name="Ghai R."/>
            <person name="Kavagutti S V."/>
        </authorList>
    </citation>
    <scope>NUCLEOTIDE SEQUENCE</scope>
</reference>
<dbReference type="EMBL" id="CAFAAT010000104">
    <property type="protein sequence ID" value="CAB4809775.1"/>
    <property type="molecule type" value="Genomic_DNA"/>
</dbReference>
<proteinExistence type="predicted"/>
<evidence type="ECO:0000313" key="1">
    <source>
        <dbReference type="EMBL" id="CAB4588666.1"/>
    </source>
</evidence>
<evidence type="ECO:0000313" key="2">
    <source>
        <dbReference type="EMBL" id="CAB4672829.1"/>
    </source>
</evidence>
<gene>
    <name evidence="1" type="ORF">UFOPK1791_00423</name>
    <name evidence="2" type="ORF">UFOPK2312_00669</name>
    <name evidence="3" type="ORF">UFOPK2982_00736</name>
    <name evidence="4" type="ORF">UFOPK3083_00836</name>
</gene>
<dbReference type="EMBL" id="CAEZWY010000065">
    <property type="protein sequence ID" value="CAB4672829.1"/>
    <property type="molecule type" value="Genomic_DNA"/>
</dbReference>
<organism evidence="2">
    <name type="scientific">freshwater metagenome</name>
    <dbReference type="NCBI Taxonomy" id="449393"/>
    <lineage>
        <taxon>unclassified sequences</taxon>
        <taxon>metagenomes</taxon>
        <taxon>ecological metagenomes</taxon>
    </lineage>
</organism>
<sequence length="57" mass="6395">MNEDLDHQGEQLTPLVKIHLIKEEIAAIPNAPLSEHGERFDRVHQKLNAALSDIEGI</sequence>
<dbReference type="AlphaFoldDB" id="A0A6J6MHD9"/>
<dbReference type="EMBL" id="CAEZUF010000027">
    <property type="protein sequence ID" value="CAB4588666.1"/>
    <property type="molecule type" value="Genomic_DNA"/>
</dbReference>
<name>A0A6J6MHD9_9ZZZZ</name>
<protein>
    <submittedName>
        <fullName evidence="2">Unannotated protein</fullName>
    </submittedName>
</protein>